<dbReference type="InterPro" id="IPR052772">
    <property type="entry name" value="Endo/PolyKinase_Domain-Protein"/>
</dbReference>
<dbReference type="GO" id="GO:0004519">
    <property type="term" value="F:endonuclease activity"/>
    <property type="evidence" value="ECO:0007669"/>
    <property type="project" value="TreeGrafter"/>
</dbReference>
<feature type="region of interest" description="Disordered" evidence="1">
    <location>
        <begin position="1"/>
        <end position="37"/>
    </location>
</feature>
<sequence length="1185" mass="125997">MQKHRPADNTGSPEGLASQTNISVVSQHEVPPSEADKDFNIFTSTRAPSNQPLTMELAAATMGELAAHTAKTTNKSTCSETTSTAASPMGSSSIPGQMQYKPLGAYNPLAALSPTNSIKIIKPELPTTQPTFALIWNTYSATTARKLIYNPLQLDINSDADASDKPSADSERAKPTEEHRTPPAGTSIAYNPLRHQTTSPSLTSNPMNVPSNYSCLNATTSSTSQESQRHGSSLPCPVPVPVPVAAESSGKLQASSAQPQPLAIPVPQKPLILQRPPFRSFPEGAAANIPPVPPRPAAAGMLTTAPLALPTPLLDADAGSEVLQTLALLDGAVPPGAEADDDMRTKEWHEHPAHHHQQDRKEVEQLQSQMTDPDVIRGQIQFLHEMVGGRADVATCRDVLEQVGGDMERASHIMLDMYSSGGGDSGCDVAACFSIGNAIENLVSGGPSSTGCPDNAGGEGIQPNGVNFDGSTNLETVGFHGDGYLGVRNSNTAGQPQSLYKQPDEWEWWDEEMAEGAAAADTSTWNAPTAAHTAPAAVAITDDDDAWEDYGDVGSGLGACGATGGGPDAVRGSVPEHCHEVEAQGIFSAVGPLGQASNSAAGTTSPGQAGDVSGPPFGLAMDDNVDAEDAWDTLARPPEDEAAEKMEELRIYFPNLDEDTLRTHLMFFHGDVQQALQLLSELHEDDIYRRIEMERQAALDAALARKLAEQHAIGSPGAADSAAEDYVLNILEELEPQVRHMELVSSGGGVSVSAGAGLRQSGTHWGLKLLVHIFGEDVEEELLTEVLENQGGNVDAARAALRSMGLTEQQQQQQQQQPGGSGGGSSDTDDQFAKGPWIGRDGPADAKVTAAAQAESSAEGLGSSLGNHRGPPPERDGIVTGTVGGSLASRMPFRSSLNSSGAGSRRSGSFHLLNQQYPGATTVMPSRAGGGTHNHEQEQQQQMGPIRLLAALGVDFQKLEFSEEALQCIRVAFHNSPLPRLLHRNEAGSSQEVLERQQLRSGRPDHGLTHEEKQALWAEHRELPLALKAMQEVLRRGAQAAYESGTSNSKRLARELRMAASVLDGVIKEQHRKASAHIYADMNAALRQQWKTDLHAQLPAEVPMHLDRVFNNLYGMGGHVDWLIITGKGLHSRGDGPKLPAIVDEWLASRRLEGVPQPGAVLVRLTPEVFVRMDGGKPMLGMDTA</sequence>
<dbReference type="InterPro" id="IPR009060">
    <property type="entry name" value="UBA-like_sf"/>
</dbReference>
<evidence type="ECO:0000313" key="4">
    <source>
        <dbReference type="Proteomes" id="UP000747399"/>
    </source>
</evidence>
<feature type="region of interest" description="Disordered" evidence="1">
    <location>
        <begin position="349"/>
        <end position="368"/>
    </location>
</feature>
<feature type="region of interest" description="Disordered" evidence="1">
    <location>
        <begin position="804"/>
        <end position="941"/>
    </location>
</feature>
<feature type="compositionally biased region" description="Basic and acidic residues" evidence="1">
    <location>
        <begin position="162"/>
        <end position="181"/>
    </location>
</feature>
<accession>A0A8J4F8Y5</accession>
<evidence type="ECO:0000259" key="2">
    <source>
        <dbReference type="PROSITE" id="PS50828"/>
    </source>
</evidence>
<dbReference type="PANTHER" id="PTHR46535:SF1">
    <property type="entry name" value="NEDD4-BINDING PROTEIN 2"/>
    <property type="match status" value="1"/>
</dbReference>
<name>A0A8J4F8Y5_9CHLO</name>
<dbReference type="Gene3D" id="3.30.1370.110">
    <property type="match status" value="1"/>
</dbReference>
<dbReference type="EMBL" id="BNCO01000049">
    <property type="protein sequence ID" value="GIL62107.1"/>
    <property type="molecule type" value="Genomic_DNA"/>
</dbReference>
<feature type="region of interest" description="Disordered" evidence="1">
    <location>
        <begin position="157"/>
        <end position="236"/>
    </location>
</feature>
<dbReference type="PROSITE" id="PS50828">
    <property type="entry name" value="SMR"/>
    <property type="match status" value="1"/>
</dbReference>
<keyword evidence="4" id="KW-1185">Reference proteome</keyword>
<proteinExistence type="predicted"/>
<dbReference type="SUPFAM" id="SSF160443">
    <property type="entry name" value="SMR domain-like"/>
    <property type="match status" value="1"/>
</dbReference>
<dbReference type="PANTHER" id="PTHR46535">
    <property type="entry name" value="NEDD4-BINDING PROTEIN 2"/>
    <property type="match status" value="1"/>
</dbReference>
<evidence type="ECO:0000313" key="3">
    <source>
        <dbReference type="EMBL" id="GIL62107.1"/>
    </source>
</evidence>
<dbReference type="Proteomes" id="UP000747399">
    <property type="component" value="Unassembled WGS sequence"/>
</dbReference>
<dbReference type="InterPro" id="IPR002625">
    <property type="entry name" value="Smr_dom"/>
</dbReference>
<dbReference type="InterPro" id="IPR036063">
    <property type="entry name" value="Smr_dom_sf"/>
</dbReference>
<reference evidence="3" key="1">
    <citation type="journal article" date="2021" name="Proc. Natl. Acad. Sci. U.S.A.">
        <title>Three genomes in the algal genus Volvox reveal the fate of a haploid sex-determining region after a transition to homothallism.</title>
        <authorList>
            <person name="Yamamoto K."/>
            <person name="Hamaji T."/>
            <person name="Kawai-Toyooka H."/>
            <person name="Matsuzaki R."/>
            <person name="Takahashi F."/>
            <person name="Nishimura Y."/>
            <person name="Kawachi M."/>
            <person name="Noguchi H."/>
            <person name="Minakuchi Y."/>
            <person name="Umen J.G."/>
            <person name="Toyoda A."/>
            <person name="Nozaki H."/>
        </authorList>
    </citation>
    <scope>NUCLEOTIDE SEQUENCE</scope>
    <source>
        <strain evidence="3">NIES-3780</strain>
    </source>
</reference>
<comment type="caution">
    <text evidence="3">The sequence shown here is derived from an EMBL/GenBank/DDBJ whole genome shotgun (WGS) entry which is preliminary data.</text>
</comment>
<protein>
    <recommendedName>
        <fullName evidence="2">Smr domain-containing protein</fullName>
    </recommendedName>
</protein>
<feature type="compositionally biased region" description="Low complexity" evidence="1">
    <location>
        <begin position="894"/>
        <end position="909"/>
    </location>
</feature>
<feature type="compositionally biased region" description="Polar residues" evidence="1">
    <location>
        <begin position="9"/>
        <end position="26"/>
    </location>
</feature>
<gene>
    <name evidence="3" type="ORF">Vafri_16391</name>
</gene>
<feature type="domain" description="Smr" evidence="2">
    <location>
        <begin position="1123"/>
        <end position="1166"/>
    </location>
</feature>
<evidence type="ECO:0000256" key="1">
    <source>
        <dbReference type="SAM" id="MobiDB-lite"/>
    </source>
</evidence>
<feature type="region of interest" description="Disordered" evidence="1">
    <location>
        <begin position="71"/>
        <end position="93"/>
    </location>
</feature>
<feature type="compositionally biased region" description="Low complexity" evidence="1">
    <location>
        <begin position="850"/>
        <end position="866"/>
    </location>
</feature>
<organism evidence="3 4">
    <name type="scientific">Volvox africanus</name>
    <dbReference type="NCBI Taxonomy" id="51714"/>
    <lineage>
        <taxon>Eukaryota</taxon>
        <taxon>Viridiplantae</taxon>
        <taxon>Chlorophyta</taxon>
        <taxon>core chlorophytes</taxon>
        <taxon>Chlorophyceae</taxon>
        <taxon>CS clade</taxon>
        <taxon>Chlamydomonadales</taxon>
        <taxon>Volvocaceae</taxon>
        <taxon>Volvox</taxon>
    </lineage>
</organism>
<feature type="compositionally biased region" description="Polar residues" evidence="1">
    <location>
        <begin position="194"/>
        <end position="226"/>
    </location>
</feature>
<dbReference type="SUPFAM" id="SSF46934">
    <property type="entry name" value="UBA-like"/>
    <property type="match status" value="1"/>
</dbReference>
<feature type="compositionally biased region" description="Low complexity" evidence="1">
    <location>
        <begin position="809"/>
        <end position="818"/>
    </location>
</feature>
<dbReference type="AlphaFoldDB" id="A0A8J4F8Y5"/>
<feature type="compositionally biased region" description="Low complexity" evidence="1">
    <location>
        <begin position="76"/>
        <end position="87"/>
    </location>
</feature>
<dbReference type="GO" id="GO:0005634">
    <property type="term" value="C:nucleus"/>
    <property type="evidence" value="ECO:0007669"/>
    <property type="project" value="TreeGrafter"/>
</dbReference>